<feature type="transmembrane region" description="Helical" evidence="2">
    <location>
        <begin position="467"/>
        <end position="487"/>
    </location>
</feature>
<keyword evidence="2" id="KW-0812">Transmembrane</keyword>
<proteinExistence type="predicted"/>
<dbReference type="InterPro" id="IPR011050">
    <property type="entry name" value="Pectin_lyase_fold/virulence"/>
</dbReference>
<dbReference type="RefSeq" id="WP_154554751.1">
    <property type="nucleotide sequence ID" value="NZ_VUNA01000015.1"/>
</dbReference>
<gene>
    <name evidence="4" type="ORF">FYJ65_07720</name>
</gene>
<keyword evidence="2" id="KW-0472">Membrane</keyword>
<dbReference type="AlphaFoldDB" id="A0A6N7X6P2"/>
<accession>A0A6N7X6P2</accession>
<evidence type="ECO:0008006" key="6">
    <source>
        <dbReference type="Google" id="ProtNLM"/>
    </source>
</evidence>
<name>A0A6N7X6P2_9FIRM</name>
<feature type="compositionally biased region" description="Acidic residues" evidence="1">
    <location>
        <begin position="433"/>
        <end position="443"/>
    </location>
</feature>
<reference evidence="4 5" key="1">
    <citation type="submission" date="2019-08" db="EMBL/GenBank/DDBJ databases">
        <title>In-depth cultivation of the pig gut microbiome towards novel bacterial diversity and tailored functional studies.</title>
        <authorList>
            <person name="Wylensek D."/>
            <person name="Hitch T.C.A."/>
            <person name="Clavel T."/>
        </authorList>
    </citation>
    <scope>NUCLEOTIDE SEQUENCE [LARGE SCALE GENOMIC DNA]</scope>
    <source>
        <strain evidence="4 5">WCA-MUC-591-APC-4B</strain>
    </source>
</reference>
<keyword evidence="5" id="KW-1185">Reference proteome</keyword>
<feature type="chain" id="PRO_5038458064" description="LPXTG cell wall anchor domain-containing protein" evidence="3">
    <location>
        <begin position="29"/>
        <end position="495"/>
    </location>
</feature>
<evidence type="ECO:0000256" key="2">
    <source>
        <dbReference type="SAM" id="Phobius"/>
    </source>
</evidence>
<keyword evidence="2" id="KW-1133">Transmembrane helix</keyword>
<feature type="compositionally biased region" description="Basic and acidic residues" evidence="1">
    <location>
        <begin position="392"/>
        <end position="404"/>
    </location>
</feature>
<comment type="caution">
    <text evidence="4">The sequence shown here is derived from an EMBL/GenBank/DDBJ whole genome shotgun (WGS) entry which is preliminary data.</text>
</comment>
<sequence>MKERFGKLLGVLVCSMVLVGTLAVAAFADDDVVPVGSADVAWIGETGYETLEAAVTAAKSGDTIVLGEGKYTLYKKGADTKGKNLTFVGKGADKTEWGIGATMPDPDKFGTEYNGDYSFDGAGTITFKNMTLQSSTANYLGFIRADRTITENCTINGKTFYWGYTSAMFKNTTFNAPKGDYALWTYSSPEMTFDGCTFNTSGKTVNVYTDFGAGKNDITVNFSNCTVNNSAEKNKSVLNINDQNMGNFKYRLNISGTNTINNTAEGVDIFRDSVTCSRWFGFGGKASSNNTGRSVVTVDGHDAFKDGKMVGHEVCDNYTDGYKDNAYERSTSDWEKTDTDKYVRRVKKVCNYCGYSETYDEEGYSVTYTDGVDDKEIFKDQTQIVPAGDGTPKFDGEDPSREGYKFTGWSPAVEETVTKNVTYTATWEKEADPTDPDNGDDDTTPSKTNGKTTGKKVAPNTGDDSNLSLWAALLFISGGVAIGTTVARKKKKYTK</sequence>
<evidence type="ECO:0000256" key="3">
    <source>
        <dbReference type="SAM" id="SignalP"/>
    </source>
</evidence>
<keyword evidence="3" id="KW-0732">Signal</keyword>
<dbReference type="SUPFAM" id="SSF51126">
    <property type="entry name" value="Pectin lyase-like"/>
    <property type="match status" value="1"/>
</dbReference>
<evidence type="ECO:0000313" key="4">
    <source>
        <dbReference type="EMBL" id="MST71192.1"/>
    </source>
</evidence>
<dbReference type="Proteomes" id="UP000469424">
    <property type="component" value="Unassembled WGS sequence"/>
</dbReference>
<evidence type="ECO:0000313" key="5">
    <source>
        <dbReference type="Proteomes" id="UP000469424"/>
    </source>
</evidence>
<feature type="region of interest" description="Disordered" evidence="1">
    <location>
        <begin position="385"/>
        <end position="406"/>
    </location>
</feature>
<protein>
    <recommendedName>
        <fullName evidence="6">LPXTG cell wall anchor domain-containing protein</fullName>
    </recommendedName>
</protein>
<feature type="signal peptide" evidence="3">
    <location>
        <begin position="1"/>
        <end position="28"/>
    </location>
</feature>
<evidence type="ECO:0000256" key="1">
    <source>
        <dbReference type="SAM" id="MobiDB-lite"/>
    </source>
</evidence>
<organism evidence="4 5">
    <name type="scientific">Mogibacterium kristiansenii</name>
    <dbReference type="NCBI Taxonomy" id="2606708"/>
    <lineage>
        <taxon>Bacteria</taxon>
        <taxon>Bacillati</taxon>
        <taxon>Bacillota</taxon>
        <taxon>Clostridia</taxon>
        <taxon>Peptostreptococcales</taxon>
        <taxon>Anaerovoracaceae</taxon>
        <taxon>Mogibacterium</taxon>
    </lineage>
</organism>
<feature type="region of interest" description="Disordered" evidence="1">
    <location>
        <begin position="424"/>
        <end position="464"/>
    </location>
</feature>
<dbReference type="EMBL" id="VUNA01000015">
    <property type="protein sequence ID" value="MST71192.1"/>
    <property type="molecule type" value="Genomic_DNA"/>
</dbReference>